<name>A0A9N8WGG8_9GLOM</name>
<evidence type="ECO:0000313" key="1">
    <source>
        <dbReference type="EMBL" id="CAG8483731.1"/>
    </source>
</evidence>
<protein>
    <submittedName>
        <fullName evidence="1">4041_t:CDS:1</fullName>
    </submittedName>
</protein>
<keyword evidence="2" id="KW-1185">Reference proteome</keyword>
<organism evidence="1 2">
    <name type="scientific">Racocetra fulgida</name>
    <dbReference type="NCBI Taxonomy" id="60492"/>
    <lineage>
        <taxon>Eukaryota</taxon>
        <taxon>Fungi</taxon>
        <taxon>Fungi incertae sedis</taxon>
        <taxon>Mucoromycota</taxon>
        <taxon>Glomeromycotina</taxon>
        <taxon>Glomeromycetes</taxon>
        <taxon>Diversisporales</taxon>
        <taxon>Gigasporaceae</taxon>
        <taxon>Racocetra</taxon>
    </lineage>
</organism>
<proteinExistence type="predicted"/>
<evidence type="ECO:0000313" key="2">
    <source>
        <dbReference type="Proteomes" id="UP000789396"/>
    </source>
</evidence>
<dbReference type="EMBL" id="CAJVPZ010001078">
    <property type="protein sequence ID" value="CAG8483731.1"/>
    <property type="molecule type" value="Genomic_DNA"/>
</dbReference>
<accession>A0A9N8WGG8</accession>
<dbReference type="Proteomes" id="UP000789396">
    <property type="component" value="Unassembled WGS sequence"/>
</dbReference>
<comment type="caution">
    <text evidence="1">The sequence shown here is derived from an EMBL/GenBank/DDBJ whole genome shotgun (WGS) entry which is preliminary data.</text>
</comment>
<reference evidence="1" key="1">
    <citation type="submission" date="2021-06" db="EMBL/GenBank/DDBJ databases">
        <authorList>
            <person name="Kallberg Y."/>
            <person name="Tangrot J."/>
            <person name="Rosling A."/>
        </authorList>
    </citation>
    <scope>NUCLEOTIDE SEQUENCE</scope>
    <source>
        <strain evidence="1">IN212</strain>
    </source>
</reference>
<gene>
    <name evidence="1" type="ORF">RFULGI_LOCUS1658</name>
</gene>
<sequence>MTIVNFVTNKISKNSKLKSFIDLGDIIEPNQELQEAIEFIEQL</sequence>
<dbReference type="AlphaFoldDB" id="A0A9N8WGG8"/>